<comment type="caution">
    <text evidence="10">The sequence shown here is derived from an EMBL/GenBank/DDBJ whole genome shotgun (WGS) entry which is preliminary data.</text>
</comment>
<dbReference type="GO" id="GO:0004070">
    <property type="term" value="F:aspartate carbamoyltransferase activity"/>
    <property type="evidence" value="ECO:0007669"/>
    <property type="project" value="UniProtKB-UniRule"/>
</dbReference>
<dbReference type="GO" id="GO:0006520">
    <property type="term" value="P:amino acid metabolic process"/>
    <property type="evidence" value="ECO:0007669"/>
    <property type="project" value="InterPro"/>
</dbReference>
<dbReference type="InterPro" id="IPR002082">
    <property type="entry name" value="Asp_carbamoyltransf"/>
</dbReference>
<dbReference type="SUPFAM" id="SSF53671">
    <property type="entry name" value="Aspartate/ornithine carbamoyltransferase"/>
    <property type="match status" value="1"/>
</dbReference>
<feature type="binding site" evidence="7">
    <location>
        <position position="104"/>
    </location>
    <ligand>
        <name>carbamoyl phosphate</name>
        <dbReference type="ChEBI" id="CHEBI:58228"/>
    </ligand>
</feature>
<feature type="binding site" evidence="7">
    <location>
        <position position="82"/>
    </location>
    <ligand>
        <name>L-aspartate</name>
        <dbReference type="ChEBI" id="CHEBI:29991"/>
    </ligand>
</feature>
<dbReference type="GO" id="GO:0016597">
    <property type="term" value="F:amino acid binding"/>
    <property type="evidence" value="ECO:0007669"/>
    <property type="project" value="InterPro"/>
</dbReference>
<dbReference type="GO" id="GO:0005829">
    <property type="term" value="C:cytosol"/>
    <property type="evidence" value="ECO:0007669"/>
    <property type="project" value="TreeGrafter"/>
</dbReference>
<feature type="binding site" evidence="7">
    <location>
        <position position="54"/>
    </location>
    <ligand>
        <name>carbamoyl phosphate</name>
        <dbReference type="ChEBI" id="CHEBI:58228"/>
    </ligand>
</feature>
<dbReference type="PRINTS" id="PR00101">
    <property type="entry name" value="ATCASE"/>
</dbReference>
<evidence type="ECO:0000259" key="9">
    <source>
        <dbReference type="Pfam" id="PF02729"/>
    </source>
</evidence>
<organism evidence="10">
    <name type="scientific">Caldicellulosiruptor owensensis</name>
    <dbReference type="NCBI Taxonomy" id="55205"/>
    <lineage>
        <taxon>Bacteria</taxon>
        <taxon>Bacillati</taxon>
        <taxon>Bacillota</taxon>
        <taxon>Bacillota incertae sedis</taxon>
        <taxon>Caldicellulosiruptorales</taxon>
        <taxon>Caldicellulosiruptoraceae</taxon>
        <taxon>Caldicellulosiruptor</taxon>
    </lineage>
</organism>
<dbReference type="UniPathway" id="UPA00070">
    <property type="reaction ID" value="UER00116"/>
</dbReference>
<evidence type="ECO:0000256" key="1">
    <source>
        <dbReference type="ARBA" id="ARBA00004852"/>
    </source>
</evidence>
<comment type="catalytic activity">
    <reaction evidence="6 7">
        <text>carbamoyl phosphate + L-aspartate = N-carbamoyl-L-aspartate + phosphate + H(+)</text>
        <dbReference type="Rhea" id="RHEA:20013"/>
        <dbReference type="ChEBI" id="CHEBI:15378"/>
        <dbReference type="ChEBI" id="CHEBI:29991"/>
        <dbReference type="ChEBI" id="CHEBI:32814"/>
        <dbReference type="ChEBI" id="CHEBI:43474"/>
        <dbReference type="ChEBI" id="CHEBI:58228"/>
        <dbReference type="EC" id="2.1.3.2"/>
    </reaction>
</comment>
<feature type="binding site" evidence="7">
    <location>
        <position position="132"/>
    </location>
    <ligand>
        <name>carbamoyl phosphate</name>
        <dbReference type="ChEBI" id="CHEBI:58228"/>
    </ligand>
</feature>
<reference evidence="10" key="1">
    <citation type="journal article" date="2020" name="mSystems">
        <title>Genome- and Community-Level Interaction Insights into Carbon Utilization and Element Cycling Functions of Hydrothermarchaeota in Hydrothermal Sediment.</title>
        <authorList>
            <person name="Zhou Z."/>
            <person name="Liu Y."/>
            <person name="Xu W."/>
            <person name="Pan J."/>
            <person name="Luo Z.H."/>
            <person name="Li M."/>
        </authorList>
    </citation>
    <scope>NUCLEOTIDE SEQUENCE [LARGE SCALE GENOMIC DNA]</scope>
    <source>
        <strain evidence="10">SpSt-102</strain>
    </source>
</reference>
<dbReference type="AlphaFoldDB" id="A0A7C5Z5M9"/>
<sequence>MKHLLGLRDLSKVDIIKILNLAKDMKTILKSETKKTPHLQGYSVVTLFYENSTRTRTSFELAAKFMSANTTSISVQTSSVQKGESLLDTVKTLEALKTDVLIVRHSVSGVPHFIAKNCSFSVINAGDGMNEHPTQALLDMFTIRERLGTIEKLKIAIIGDILHSRVARSNIWGLSKFENQITVFGPQTLIPPYIENFAKVASSLEEAVSGKDVVIDLRIQLERQKRGFITSKQEYYKFYGLNEDIMRYISGSTLIMHPGPVNRGVEISSEVIQLPNSTIEEQVTNGIAVRMAVLYLCTRKEGIYR</sequence>
<feature type="binding site" evidence="7">
    <location>
        <position position="135"/>
    </location>
    <ligand>
        <name>carbamoyl phosphate</name>
        <dbReference type="ChEBI" id="CHEBI:58228"/>
    </ligand>
</feature>
<evidence type="ECO:0000256" key="7">
    <source>
        <dbReference type="HAMAP-Rule" id="MF_00001"/>
    </source>
</evidence>
<dbReference type="InterPro" id="IPR006132">
    <property type="entry name" value="Asp/Orn_carbamoyltranf_P-bd"/>
</dbReference>
<dbReference type="InterPro" id="IPR006130">
    <property type="entry name" value="Asp/Orn_carbamoylTrfase"/>
</dbReference>
<dbReference type="Gene3D" id="3.40.50.1370">
    <property type="entry name" value="Aspartate/ornithine carbamoyltransferase"/>
    <property type="match status" value="2"/>
</dbReference>
<dbReference type="EC" id="2.1.3.2" evidence="7"/>
<dbReference type="PANTHER" id="PTHR45753:SF6">
    <property type="entry name" value="ASPARTATE CARBAMOYLTRANSFERASE"/>
    <property type="match status" value="1"/>
</dbReference>
<dbReference type="InterPro" id="IPR006131">
    <property type="entry name" value="Asp_carbamoyltransf_Asp/Orn-bd"/>
</dbReference>
<protein>
    <recommendedName>
        <fullName evidence="7">Aspartate carbamoyltransferase</fullName>
        <ecNumber evidence="7">2.1.3.2</ecNumber>
    </recommendedName>
    <alternativeName>
        <fullName evidence="7">Aspartate transcarbamylase</fullName>
        <shortName evidence="7">ATCase</shortName>
    </alternativeName>
</protein>
<evidence type="ECO:0000256" key="2">
    <source>
        <dbReference type="ARBA" id="ARBA00008896"/>
    </source>
</evidence>
<evidence type="ECO:0000256" key="6">
    <source>
        <dbReference type="ARBA" id="ARBA00048859"/>
    </source>
</evidence>
<evidence type="ECO:0000256" key="3">
    <source>
        <dbReference type="ARBA" id="ARBA00022679"/>
    </source>
</evidence>
<dbReference type="PANTHER" id="PTHR45753">
    <property type="entry name" value="ORNITHINE CARBAMOYLTRANSFERASE, MITOCHONDRIAL"/>
    <property type="match status" value="1"/>
</dbReference>
<feature type="binding site" evidence="7">
    <location>
        <position position="259"/>
    </location>
    <ligand>
        <name>carbamoyl phosphate</name>
        <dbReference type="ChEBI" id="CHEBI:58228"/>
    </ligand>
</feature>
<dbReference type="Pfam" id="PF00185">
    <property type="entry name" value="OTCace"/>
    <property type="match status" value="1"/>
</dbReference>
<dbReference type="EMBL" id="DRUZ01000124">
    <property type="protein sequence ID" value="HHS02935.1"/>
    <property type="molecule type" value="Genomic_DNA"/>
</dbReference>
<accession>A0A7C5Z5M9</accession>
<feature type="binding site" evidence="7">
    <location>
        <position position="165"/>
    </location>
    <ligand>
        <name>L-aspartate</name>
        <dbReference type="ChEBI" id="CHEBI:29991"/>
    </ligand>
</feature>
<feature type="domain" description="Aspartate/ornithine carbamoyltransferase carbamoyl-P binding" evidence="9">
    <location>
        <begin position="2"/>
        <end position="145"/>
    </location>
</feature>
<proteinExistence type="inferred from homology"/>
<evidence type="ECO:0000256" key="5">
    <source>
        <dbReference type="ARBA" id="ARBA00043884"/>
    </source>
</evidence>
<feature type="binding site" evidence="7">
    <location>
        <position position="55"/>
    </location>
    <ligand>
        <name>carbamoyl phosphate</name>
        <dbReference type="ChEBI" id="CHEBI:58228"/>
    </ligand>
</feature>
<dbReference type="PROSITE" id="PS00097">
    <property type="entry name" value="CARBAMOYLTRANSFERASE"/>
    <property type="match status" value="1"/>
</dbReference>
<dbReference type="GO" id="GO:0006207">
    <property type="term" value="P:'de novo' pyrimidine nucleobase biosynthetic process"/>
    <property type="evidence" value="ECO:0007669"/>
    <property type="project" value="InterPro"/>
</dbReference>
<feature type="binding site" evidence="7">
    <location>
        <position position="260"/>
    </location>
    <ligand>
        <name>carbamoyl phosphate</name>
        <dbReference type="ChEBI" id="CHEBI:58228"/>
    </ligand>
</feature>
<keyword evidence="4 7" id="KW-0665">Pyrimidine biosynthesis</keyword>
<dbReference type="NCBIfam" id="TIGR00670">
    <property type="entry name" value="asp_carb_tr"/>
    <property type="match status" value="1"/>
</dbReference>
<keyword evidence="3 7" id="KW-0808">Transferase</keyword>
<feature type="binding site" evidence="7">
    <location>
        <position position="218"/>
    </location>
    <ligand>
        <name>L-aspartate</name>
        <dbReference type="ChEBI" id="CHEBI:29991"/>
    </ligand>
</feature>
<dbReference type="InterPro" id="IPR036901">
    <property type="entry name" value="Asp/Orn_carbamoylTrfase_sf"/>
</dbReference>
<gene>
    <name evidence="7" type="primary">pyrB</name>
    <name evidence="10" type="ORF">ENL71_10835</name>
</gene>
<comment type="subunit">
    <text evidence="7">Heterododecamer (2C3:3R2) of six catalytic PyrB chains organized as two trimers (C3), and six regulatory PyrI chains organized as three dimers (R2).</text>
</comment>
<dbReference type="GO" id="GO:0044205">
    <property type="term" value="P:'de novo' UMP biosynthetic process"/>
    <property type="evidence" value="ECO:0007669"/>
    <property type="project" value="UniProtKB-UniRule"/>
</dbReference>
<dbReference type="HAMAP" id="MF_00001">
    <property type="entry name" value="Asp_carb_tr"/>
    <property type="match status" value="1"/>
</dbReference>
<evidence type="ECO:0000256" key="4">
    <source>
        <dbReference type="ARBA" id="ARBA00022975"/>
    </source>
</evidence>
<comment type="similarity">
    <text evidence="2 7">Belongs to the aspartate/ornithine carbamoyltransferase superfamily. ATCase family.</text>
</comment>
<evidence type="ECO:0000313" key="10">
    <source>
        <dbReference type="EMBL" id="HHS02935.1"/>
    </source>
</evidence>
<feature type="domain" description="Aspartate/ornithine carbamoyltransferase Asp/Orn-binding" evidence="8">
    <location>
        <begin position="152"/>
        <end position="296"/>
    </location>
</feature>
<evidence type="ECO:0000259" key="8">
    <source>
        <dbReference type="Pfam" id="PF00185"/>
    </source>
</evidence>
<comment type="pathway">
    <text evidence="1 7">Pyrimidine metabolism; UMP biosynthesis via de novo pathway; (S)-dihydroorotate from bicarbonate: step 2/3.</text>
</comment>
<dbReference type="NCBIfam" id="NF002032">
    <property type="entry name" value="PRK00856.1"/>
    <property type="match status" value="1"/>
</dbReference>
<comment type="function">
    <text evidence="5 7">Catalyzes the condensation of carbamoyl phosphate and aspartate to form carbamoyl aspartate and inorganic phosphate, the committed step in the de novo pyrimidine nucleotide biosynthesis pathway.</text>
</comment>
<name>A0A7C5Z5M9_9FIRM</name>
<dbReference type="PRINTS" id="PR00100">
    <property type="entry name" value="AOTCASE"/>
</dbReference>
<dbReference type="Pfam" id="PF02729">
    <property type="entry name" value="OTCace_N"/>
    <property type="match status" value="1"/>
</dbReference>